<protein>
    <recommendedName>
        <fullName evidence="1">ATP-dependent DNA helicase</fullName>
        <ecNumber evidence="1">5.6.2.3</ecNumber>
    </recommendedName>
</protein>
<dbReference type="STRING" id="400682.A0A1X7U1S2"/>
<feature type="compositionally biased region" description="Low complexity" evidence="2">
    <location>
        <begin position="95"/>
        <end position="106"/>
    </location>
</feature>
<dbReference type="InterPro" id="IPR051055">
    <property type="entry name" value="PIF1_helicase"/>
</dbReference>
<accession>A0A1X7U1S2</accession>
<keyword evidence="1" id="KW-0378">Hydrolase</keyword>
<dbReference type="GO" id="GO:0043139">
    <property type="term" value="F:5'-3' DNA helicase activity"/>
    <property type="evidence" value="ECO:0007669"/>
    <property type="project" value="UniProtKB-EC"/>
</dbReference>
<evidence type="ECO:0000256" key="1">
    <source>
        <dbReference type="RuleBase" id="RU363044"/>
    </source>
</evidence>
<keyword evidence="1" id="KW-0227">DNA damage</keyword>
<dbReference type="GO" id="GO:0005524">
    <property type="term" value="F:ATP binding"/>
    <property type="evidence" value="ECO:0007669"/>
    <property type="project" value="UniProtKB-KW"/>
</dbReference>
<dbReference type="GO" id="GO:0006310">
    <property type="term" value="P:DNA recombination"/>
    <property type="evidence" value="ECO:0007669"/>
    <property type="project" value="UniProtKB-KW"/>
</dbReference>
<dbReference type="Pfam" id="PF05970">
    <property type="entry name" value="PIF1"/>
    <property type="match status" value="1"/>
</dbReference>
<keyword evidence="1" id="KW-0347">Helicase</keyword>
<dbReference type="InParanoid" id="A0A1X7U1S2"/>
<keyword evidence="1" id="KW-0233">DNA recombination</keyword>
<dbReference type="AlphaFoldDB" id="A0A1X7U1S2"/>
<evidence type="ECO:0000256" key="2">
    <source>
        <dbReference type="SAM" id="MobiDB-lite"/>
    </source>
</evidence>
<feature type="region of interest" description="Disordered" evidence="2">
    <location>
        <begin position="49"/>
        <end position="71"/>
    </location>
</feature>
<dbReference type="EnsemblMetazoa" id="Aqu2.1.21586_001">
    <property type="protein sequence ID" value="Aqu2.1.21586_001"/>
    <property type="gene ID" value="Aqu2.1.21586"/>
</dbReference>
<name>A0A1X7U1S2_AMPQE</name>
<comment type="similarity">
    <text evidence="1">Belongs to the helicase family.</text>
</comment>
<keyword evidence="1" id="KW-0547">Nucleotide-binding</keyword>
<dbReference type="InterPro" id="IPR027417">
    <property type="entry name" value="P-loop_NTPase"/>
</dbReference>
<comment type="cofactor">
    <cofactor evidence="1">
        <name>Mg(2+)</name>
        <dbReference type="ChEBI" id="CHEBI:18420"/>
    </cofactor>
</comment>
<feature type="region of interest" description="Disordered" evidence="2">
    <location>
        <begin position="90"/>
        <end position="109"/>
    </location>
</feature>
<dbReference type="PANTHER" id="PTHR47642">
    <property type="entry name" value="ATP-DEPENDENT DNA HELICASE"/>
    <property type="match status" value="1"/>
</dbReference>
<feature type="compositionally biased region" description="Low complexity" evidence="2">
    <location>
        <begin position="61"/>
        <end position="71"/>
    </location>
</feature>
<dbReference type="OrthoDB" id="7470624at2759"/>
<dbReference type="InterPro" id="IPR010285">
    <property type="entry name" value="DNA_helicase_pif1-like_DEAD"/>
</dbReference>
<proteinExistence type="inferred from homology"/>
<feature type="domain" description="DNA helicase Pif1-like DEAD-box helicase" evidence="3">
    <location>
        <begin position="109"/>
        <end position="300"/>
    </location>
</feature>
<dbReference type="eggNOG" id="KOG0987">
    <property type="taxonomic scope" value="Eukaryota"/>
</dbReference>
<dbReference type="EC" id="5.6.2.3" evidence="1"/>
<dbReference type="GO" id="GO:0000723">
    <property type="term" value="P:telomere maintenance"/>
    <property type="evidence" value="ECO:0007669"/>
    <property type="project" value="InterPro"/>
</dbReference>
<dbReference type="Gene3D" id="3.40.50.300">
    <property type="entry name" value="P-loop containing nucleotide triphosphate hydrolases"/>
    <property type="match status" value="1"/>
</dbReference>
<dbReference type="GO" id="GO:0006281">
    <property type="term" value="P:DNA repair"/>
    <property type="evidence" value="ECO:0007669"/>
    <property type="project" value="UniProtKB-KW"/>
</dbReference>
<evidence type="ECO:0000313" key="4">
    <source>
        <dbReference type="EnsemblMetazoa" id="Aqu2.1.21586_001"/>
    </source>
</evidence>
<keyword evidence="1" id="KW-0067">ATP-binding</keyword>
<sequence>MQHKPFRDISELKTGFSSFTEAFADFLQSGNIPHSLEEDILRLQQHFSQTEATEGDEETSQTDQHQQNQHQRAQEEWMLICECVSQLQPDEKQRTTPTPFTTTATPDNLQGRQRDVYDTVKAHFESGNDDPLHIIVNGTAGTGKSYLINCLRLLLGTSLKVAAPTGVAAFIIEGRTLHSLLHLPVRGDFKDMEGINLQNIQEELSSTKYLIIDEMSMVSKKTFGMIDRRLRQAFPHKSQVLFGGCSVLLFEDFGQLLPVFGLPLYTTQSSSDFADQGYRAYSQFTSSFTLTQVMRQSGQDPEQVR</sequence>
<keyword evidence="1" id="KW-0234">DNA repair</keyword>
<dbReference type="GO" id="GO:0016887">
    <property type="term" value="F:ATP hydrolysis activity"/>
    <property type="evidence" value="ECO:0007669"/>
    <property type="project" value="RHEA"/>
</dbReference>
<comment type="catalytic activity">
    <reaction evidence="1">
        <text>ATP + H2O = ADP + phosphate + H(+)</text>
        <dbReference type="Rhea" id="RHEA:13065"/>
        <dbReference type="ChEBI" id="CHEBI:15377"/>
        <dbReference type="ChEBI" id="CHEBI:15378"/>
        <dbReference type="ChEBI" id="CHEBI:30616"/>
        <dbReference type="ChEBI" id="CHEBI:43474"/>
        <dbReference type="ChEBI" id="CHEBI:456216"/>
        <dbReference type="EC" id="5.6.2.3"/>
    </reaction>
</comment>
<evidence type="ECO:0000259" key="3">
    <source>
        <dbReference type="Pfam" id="PF05970"/>
    </source>
</evidence>
<reference evidence="4" key="1">
    <citation type="submission" date="2017-05" db="UniProtKB">
        <authorList>
            <consortium name="EnsemblMetazoa"/>
        </authorList>
    </citation>
    <scope>IDENTIFICATION</scope>
</reference>
<dbReference type="SUPFAM" id="SSF52540">
    <property type="entry name" value="P-loop containing nucleoside triphosphate hydrolases"/>
    <property type="match status" value="1"/>
</dbReference>
<organism evidence="4">
    <name type="scientific">Amphimedon queenslandica</name>
    <name type="common">Sponge</name>
    <dbReference type="NCBI Taxonomy" id="400682"/>
    <lineage>
        <taxon>Eukaryota</taxon>
        <taxon>Metazoa</taxon>
        <taxon>Porifera</taxon>
        <taxon>Demospongiae</taxon>
        <taxon>Heteroscleromorpha</taxon>
        <taxon>Haplosclerida</taxon>
        <taxon>Niphatidae</taxon>
        <taxon>Amphimedon</taxon>
    </lineage>
</organism>